<dbReference type="PROSITE" id="PS51196">
    <property type="entry name" value="SECA_MOTOR_DEAD"/>
    <property type="match status" value="1"/>
</dbReference>
<keyword evidence="10 12" id="KW-0811">Translocation</keyword>
<evidence type="ECO:0000256" key="13">
    <source>
        <dbReference type="RuleBase" id="RU003874"/>
    </source>
</evidence>
<dbReference type="CDD" id="cd18803">
    <property type="entry name" value="SF2_C_secA"/>
    <property type="match status" value="1"/>
</dbReference>
<evidence type="ECO:0000256" key="12">
    <source>
        <dbReference type="HAMAP-Rule" id="MF_01382"/>
    </source>
</evidence>
<dbReference type="SUPFAM" id="SSF81767">
    <property type="entry name" value="Pre-protein crosslinking domain of SecA"/>
    <property type="match status" value="1"/>
</dbReference>
<dbReference type="SUPFAM" id="SSF81886">
    <property type="entry name" value="Helical scaffold and wing domains of SecA"/>
    <property type="match status" value="1"/>
</dbReference>
<keyword evidence="7 12" id="KW-0067">ATP-binding</keyword>
<keyword evidence="11 12" id="KW-0472">Membrane</keyword>
<name>A0ABZ2TMI6_9BACT</name>
<dbReference type="InterPro" id="IPR011115">
    <property type="entry name" value="SecA_DEAD"/>
</dbReference>
<dbReference type="HAMAP" id="MF_01382">
    <property type="entry name" value="SecA"/>
    <property type="match status" value="1"/>
</dbReference>
<keyword evidence="5 12" id="KW-0963">Cytoplasm</keyword>
<dbReference type="InterPro" id="IPR036670">
    <property type="entry name" value="SecA_X-link_sf"/>
</dbReference>
<dbReference type="NCBIfam" id="NF006630">
    <property type="entry name" value="PRK09200.1"/>
    <property type="match status" value="1"/>
</dbReference>
<dbReference type="PROSITE" id="PS51192">
    <property type="entry name" value="HELICASE_ATP_BIND_1"/>
    <property type="match status" value="1"/>
</dbReference>
<feature type="binding site" evidence="12">
    <location>
        <position position="70"/>
    </location>
    <ligand>
        <name>ATP</name>
        <dbReference type="ChEBI" id="CHEBI:30616"/>
    </ligand>
</feature>
<feature type="binding site" evidence="12">
    <location>
        <position position="476"/>
    </location>
    <ligand>
        <name>ATP</name>
        <dbReference type="ChEBI" id="CHEBI:30616"/>
    </ligand>
</feature>
<evidence type="ECO:0000256" key="2">
    <source>
        <dbReference type="ARBA" id="ARBA00007650"/>
    </source>
</evidence>
<evidence type="ECO:0000256" key="10">
    <source>
        <dbReference type="ARBA" id="ARBA00023010"/>
    </source>
</evidence>
<dbReference type="SMART" id="SM00957">
    <property type="entry name" value="SecA_DEAD"/>
    <property type="match status" value="1"/>
</dbReference>
<organism evidence="18 19">
    <name type="scientific">Metamycoplasma faucium</name>
    <dbReference type="NCBI Taxonomy" id="56142"/>
    <lineage>
        <taxon>Bacteria</taxon>
        <taxon>Bacillati</taxon>
        <taxon>Mycoplasmatota</taxon>
        <taxon>Mycoplasmoidales</taxon>
        <taxon>Metamycoplasmataceae</taxon>
        <taxon>Metamycoplasma</taxon>
    </lineage>
</organism>
<keyword evidence="8 12" id="KW-0653">Protein transport</keyword>
<dbReference type="InterPro" id="IPR027417">
    <property type="entry name" value="P-loop_NTPase"/>
</dbReference>
<evidence type="ECO:0000256" key="3">
    <source>
        <dbReference type="ARBA" id="ARBA00022448"/>
    </source>
</evidence>
<dbReference type="Gene3D" id="3.40.50.300">
    <property type="entry name" value="P-loop containing nucleotide triphosphate hydrolases"/>
    <property type="match status" value="2"/>
</dbReference>
<dbReference type="InterPro" id="IPR000185">
    <property type="entry name" value="SecA"/>
</dbReference>
<evidence type="ECO:0000256" key="11">
    <source>
        <dbReference type="ARBA" id="ARBA00023136"/>
    </source>
</evidence>
<evidence type="ECO:0000259" key="17">
    <source>
        <dbReference type="PROSITE" id="PS51196"/>
    </source>
</evidence>
<accession>A0ABZ2TMI6</accession>
<feature type="domain" description="SecA family profile" evidence="17">
    <location>
        <begin position="1"/>
        <end position="555"/>
    </location>
</feature>
<keyword evidence="9 12" id="KW-1278">Translocase</keyword>
<protein>
    <recommendedName>
        <fullName evidence="12 13">Protein translocase subunit SecA</fullName>
        <ecNumber evidence="12">7.4.2.8</ecNumber>
    </recommendedName>
</protein>
<dbReference type="PROSITE" id="PS51194">
    <property type="entry name" value="HELICASE_CTER"/>
    <property type="match status" value="1"/>
</dbReference>
<dbReference type="InterPro" id="IPR014001">
    <property type="entry name" value="Helicase_ATP-bd"/>
</dbReference>
<dbReference type="Gene3D" id="3.90.1440.10">
    <property type="entry name" value="SecA, preprotein cross-linking domain"/>
    <property type="match status" value="1"/>
</dbReference>
<keyword evidence="3 12" id="KW-0813">Transport</keyword>
<dbReference type="EC" id="7.4.2.8" evidence="12"/>
<dbReference type="PANTHER" id="PTHR30612">
    <property type="entry name" value="SECA INNER MEMBRANE COMPONENT OF SEC PROTEIN SECRETION SYSTEM"/>
    <property type="match status" value="1"/>
</dbReference>
<dbReference type="Pfam" id="PF07517">
    <property type="entry name" value="SecA_DEAD"/>
    <property type="match status" value="1"/>
</dbReference>
<evidence type="ECO:0000256" key="7">
    <source>
        <dbReference type="ARBA" id="ARBA00022840"/>
    </source>
</evidence>
<evidence type="ECO:0000256" key="5">
    <source>
        <dbReference type="ARBA" id="ARBA00022490"/>
    </source>
</evidence>
<comment type="function">
    <text evidence="12">Part of the Sec protein translocase complex. Interacts with the SecYEG preprotein conducting channel. Has a central role in coupling the hydrolysis of ATP to the transfer of proteins into and across the cell membrane, serving as an ATP-driven molecular motor driving the stepwise translocation of polypeptide chains across the membrane.</text>
</comment>
<feature type="coiled-coil region" evidence="14">
    <location>
        <begin position="4"/>
        <end position="31"/>
    </location>
</feature>
<dbReference type="Proteomes" id="UP001622612">
    <property type="component" value="Chromosome"/>
</dbReference>
<dbReference type="PANTHER" id="PTHR30612:SF0">
    <property type="entry name" value="CHLOROPLAST PROTEIN-TRANSPORTING ATPASE"/>
    <property type="match status" value="1"/>
</dbReference>
<evidence type="ECO:0000256" key="14">
    <source>
        <dbReference type="SAM" id="Coils"/>
    </source>
</evidence>
<keyword evidence="19" id="KW-1185">Reference proteome</keyword>
<dbReference type="SUPFAM" id="SSF52540">
    <property type="entry name" value="P-loop containing nucleoside triphosphate hydrolases"/>
    <property type="match status" value="2"/>
</dbReference>
<reference evidence="18" key="1">
    <citation type="submission" date="2021-11" db="EMBL/GenBank/DDBJ databases">
        <title>The first genome sequence of unculturable Mycoplasma faucium obtained by de novo assembly of metagenomic reads.</title>
        <authorList>
            <person name="Sabat A.J."/>
            <person name="Bathoorn E."/>
            <person name="Akkerboom V."/>
            <person name="Friedrich A.W."/>
        </authorList>
    </citation>
    <scope>NUCLEOTIDE SEQUENCE [LARGE SCALE GENOMIC DNA]</scope>
    <source>
        <strain evidence="18">UMCG-MFM1</strain>
    </source>
</reference>
<proteinExistence type="inferred from homology"/>
<evidence type="ECO:0000259" key="16">
    <source>
        <dbReference type="PROSITE" id="PS51194"/>
    </source>
</evidence>
<feature type="domain" description="Helicase C-terminal" evidence="16">
    <location>
        <begin position="401"/>
        <end position="559"/>
    </location>
</feature>
<dbReference type="SMART" id="SM00958">
    <property type="entry name" value="SecA_PP_bind"/>
    <property type="match status" value="1"/>
</dbReference>
<dbReference type="InterPro" id="IPR001650">
    <property type="entry name" value="Helicase_C-like"/>
</dbReference>
<comment type="catalytic activity">
    <reaction evidence="12">
        <text>ATP + H2O + cellular proteinSide 1 = ADP + phosphate + cellular proteinSide 2.</text>
        <dbReference type="EC" id="7.4.2.8"/>
    </reaction>
</comment>
<dbReference type="EMBL" id="CP088155">
    <property type="protein sequence ID" value="WYM97622.1"/>
    <property type="molecule type" value="Genomic_DNA"/>
</dbReference>
<evidence type="ECO:0000256" key="8">
    <source>
        <dbReference type="ARBA" id="ARBA00022927"/>
    </source>
</evidence>
<keyword evidence="6 12" id="KW-0547">Nucleotide-binding</keyword>
<gene>
    <name evidence="12 18" type="primary">secA</name>
    <name evidence="18" type="ORF">LQ356_03245</name>
</gene>
<evidence type="ECO:0000313" key="18">
    <source>
        <dbReference type="EMBL" id="WYM97622.1"/>
    </source>
</evidence>
<comment type="similarity">
    <text evidence="2 12 13">Belongs to the SecA family.</text>
</comment>
<dbReference type="Gene3D" id="1.10.3060.10">
    <property type="entry name" value="Helical scaffold and wing domains of SecA"/>
    <property type="match status" value="1"/>
</dbReference>
<keyword evidence="14" id="KW-0175">Coiled coil</keyword>
<dbReference type="InterPro" id="IPR011116">
    <property type="entry name" value="SecA_Wing/Scaffold"/>
</dbReference>
<feature type="binding site" evidence="12">
    <location>
        <begin position="88"/>
        <end position="92"/>
    </location>
    <ligand>
        <name>ATP</name>
        <dbReference type="ChEBI" id="CHEBI:30616"/>
    </ligand>
</feature>
<dbReference type="InterPro" id="IPR011130">
    <property type="entry name" value="SecA_preprotein_X-link_dom"/>
</dbReference>
<feature type="domain" description="Helicase ATP-binding" evidence="15">
    <location>
        <begin position="72"/>
        <end position="210"/>
    </location>
</feature>
<sequence>MRIAEATLKKINHFEEEIQQLSDEELQKKTNEFRQRLNTGESHDSIRPEVFAVAREATRRVLKKRPFDVQMLGGIILDLGSVAEMKTGEGKTITSIAPVYLNALSGKGVIVSTVNEYLAERDANEMGQVFKWLGLTVGINKAQMEPEQKREAYACDVVYSVHSELGFDYLRDNMVMSKADKVQRGLNFILLDEVDSILIDEAKTPLIISGGDEGSTPIYNVADLFVRTLNDNDFFIDEETKSVYLTDKGIEKANKYFNFNNLYDIENSELVHRIQNALRAHKVMKLDVEYIVRDNKIELVDSFTGRIMEGRAYSEGLQQAIQAKEHVEIETETKTLATITYQNFFRLFKKICGMTGTAKTEENEFIEIYNMRVNVVPTNRPMVRIDDEDEIYVTMHAKWKAVTKEVKRIYEKGQPILIGTAQVEDSEVLHEMLLNEKIPHQVLNAKQDASEAEIISKAGQVKAVTIATNMAGRGTDIKPSKEAIELGGLYVLGTEKAESRRIDNQLKGRSGRQGDVGYSKFFLSLDDQLILRFSVQDKWKEIFASYGDDPIEGESIKKAFLRAQKKIEGFNFDNRKSVLNFDDVIRQQRDLIYEQRDLILEREDLGTIIKKMISVCAYQIVNNPLFMGKNNTLDLENLVNHINDNWMNLCEFKFKVEDLQKFDKEDLSEYIVSIFNEEYDKLRQNIVEKSGVNELTNSERNIILNVFDNAWQDHINVMDKLRRSSHLVQYSQKNPYQVYTNLGSKKFKELTNRIATESIVNLMNNYDAIKSSNINFDLPWLGLQNNGYSSNEINVELNKVRDFIAFLLESEKIKLIQKGLSNDEISKQLKERENSILSEFRIKMNDDSSENDKNLEK</sequence>
<evidence type="ECO:0000256" key="9">
    <source>
        <dbReference type="ARBA" id="ARBA00022967"/>
    </source>
</evidence>
<evidence type="ECO:0000313" key="19">
    <source>
        <dbReference type="Proteomes" id="UP001622612"/>
    </source>
</evidence>
<evidence type="ECO:0000259" key="15">
    <source>
        <dbReference type="PROSITE" id="PS51192"/>
    </source>
</evidence>
<dbReference type="PRINTS" id="PR00906">
    <property type="entry name" value="SECA"/>
</dbReference>
<dbReference type="InterPro" id="IPR036266">
    <property type="entry name" value="SecA_Wing/Scaffold_sf"/>
</dbReference>
<evidence type="ECO:0000256" key="6">
    <source>
        <dbReference type="ARBA" id="ARBA00022741"/>
    </source>
</evidence>
<dbReference type="NCBIfam" id="TIGR00963">
    <property type="entry name" value="secA"/>
    <property type="match status" value="1"/>
</dbReference>
<comment type="subunit">
    <text evidence="12">Monomer and homodimer. Part of the essential Sec protein translocation apparatus which comprises SecA, SecYEG and auxiliary proteins SecDF. Other proteins may also be involved.</text>
</comment>
<keyword evidence="4 12" id="KW-1003">Cell membrane</keyword>
<dbReference type="InterPro" id="IPR044722">
    <property type="entry name" value="SecA_SF2_C"/>
</dbReference>
<dbReference type="CDD" id="cd17928">
    <property type="entry name" value="DEXDc_SecA"/>
    <property type="match status" value="1"/>
</dbReference>
<dbReference type="Pfam" id="PF21090">
    <property type="entry name" value="P-loop_SecA"/>
    <property type="match status" value="2"/>
</dbReference>
<dbReference type="Pfam" id="PF07516">
    <property type="entry name" value="SecA_SW"/>
    <property type="match status" value="1"/>
</dbReference>
<comment type="subcellular location">
    <subcellularLocation>
        <location evidence="12">Cell membrane</location>
        <topology evidence="12">Peripheral membrane protein</topology>
        <orientation evidence="12">Cytoplasmic side</orientation>
    </subcellularLocation>
    <subcellularLocation>
        <location evidence="12">Cytoplasm</location>
    </subcellularLocation>
    <subcellularLocation>
        <location evidence="1">Membrane</location>
        <topology evidence="1">Peripheral membrane protein</topology>
    </subcellularLocation>
    <text evidence="12">Distribution is 50-50.</text>
</comment>
<dbReference type="InterPro" id="IPR014018">
    <property type="entry name" value="SecA_motor_DEAD"/>
</dbReference>
<evidence type="ECO:0000256" key="1">
    <source>
        <dbReference type="ARBA" id="ARBA00004170"/>
    </source>
</evidence>
<dbReference type="RefSeq" id="WP_405312181.1">
    <property type="nucleotide sequence ID" value="NZ_CP088155.1"/>
</dbReference>
<dbReference type="Pfam" id="PF01043">
    <property type="entry name" value="SecA_PP_bind"/>
    <property type="match status" value="1"/>
</dbReference>
<evidence type="ECO:0000256" key="4">
    <source>
        <dbReference type="ARBA" id="ARBA00022475"/>
    </source>
</evidence>